<comment type="caution">
    <text evidence="1">The sequence shown here is derived from an EMBL/GenBank/DDBJ whole genome shotgun (WGS) entry which is preliminary data.</text>
</comment>
<dbReference type="SUPFAM" id="SSF48403">
    <property type="entry name" value="Ankyrin repeat"/>
    <property type="match status" value="1"/>
</dbReference>
<dbReference type="Gene3D" id="1.25.40.20">
    <property type="entry name" value="Ankyrin repeat-containing domain"/>
    <property type="match status" value="1"/>
</dbReference>
<reference evidence="1 2" key="1">
    <citation type="submission" date="2016-08" db="EMBL/GenBank/DDBJ databases">
        <title>A Parts List for Fungal Cellulosomes Revealed by Comparative Genomics.</title>
        <authorList>
            <consortium name="DOE Joint Genome Institute"/>
            <person name="Haitjema C.H."/>
            <person name="Gilmore S.P."/>
            <person name="Henske J.K."/>
            <person name="Solomon K.V."/>
            <person name="De Groot R."/>
            <person name="Kuo A."/>
            <person name="Mondo S.J."/>
            <person name="Salamov A.A."/>
            <person name="Labutti K."/>
            <person name="Zhao Z."/>
            <person name="Chiniquy J."/>
            <person name="Barry K."/>
            <person name="Brewer H.M."/>
            <person name="Purvine S.O."/>
            <person name="Wright A.T."/>
            <person name="Boxma B."/>
            <person name="Van Alen T."/>
            <person name="Hackstein J.H."/>
            <person name="Baker S.E."/>
            <person name="Grigoriev I.V."/>
            <person name="O'Malley M.A."/>
        </authorList>
    </citation>
    <scope>NUCLEOTIDE SEQUENCE [LARGE SCALE GENOMIC DNA]</scope>
    <source>
        <strain evidence="1 2">S4</strain>
    </source>
</reference>
<evidence type="ECO:0008006" key="3">
    <source>
        <dbReference type="Google" id="ProtNLM"/>
    </source>
</evidence>
<keyword evidence="2" id="KW-1185">Reference proteome</keyword>
<dbReference type="EMBL" id="MCFG01000411">
    <property type="protein sequence ID" value="ORX70389.1"/>
    <property type="molecule type" value="Genomic_DNA"/>
</dbReference>
<accession>A0A1Y1WA20</accession>
<evidence type="ECO:0000313" key="1">
    <source>
        <dbReference type="EMBL" id="ORX70389.1"/>
    </source>
</evidence>
<organism evidence="1 2">
    <name type="scientific">Anaeromyces robustus</name>
    <dbReference type="NCBI Taxonomy" id="1754192"/>
    <lineage>
        <taxon>Eukaryota</taxon>
        <taxon>Fungi</taxon>
        <taxon>Fungi incertae sedis</taxon>
        <taxon>Chytridiomycota</taxon>
        <taxon>Chytridiomycota incertae sedis</taxon>
        <taxon>Neocallimastigomycetes</taxon>
        <taxon>Neocallimastigales</taxon>
        <taxon>Neocallimastigaceae</taxon>
        <taxon>Anaeromyces</taxon>
    </lineage>
</organism>
<proteinExistence type="predicted"/>
<name>A0A1Y1WA20_9FUNG</name>
<evidence type="ECO:0000313" key="2">
    <source>
        <dbReference type="Proteomes" id="UP000193944"/>
    </source>
</evidence>
<dbReference type="AlphaFoldDB" id="A0A1Y1WA20"/>
<reference evidence="1 2" key="2">
    <citation type="submission" date="2016-08" db="EMBL/GenBank/DDBJ databases">
        <title>Pervasive Adenine N6-methylation of Active Genes in Fungi.</title>
        <authorList>
            <consortium name="DOE Joint Genome Institute"/>
            <person name="Mondo S.J."/>
            <person name="Dannebaum R.O."/>
            <person name="Kuo R.C."/>
            <person name="Labutti K."/>
            <person name="Haridas S."/>
            <person name="Kuo A."/>
            <person name="Salamov A."/>
            <person name="Ahrendt S.R."/>
            <person name="Lipzen A."/>
            <person name="Sullivan W."/>
            <person name="Andreopoulos W.B."/>
            <person name="Clum A."/>
            <person name="Lindquist E."/>
            <person name="Daum C."/>
            <person name="Ramamoorthy G.K."/>
            <person name="Gryganskyi A."/>
            <person name="Culley D."/>
            <person name="Magnuson J.K."/>
            <person name="James T.Y."/>
            <person name="O'Malley M.A."/>
            <person name="Stajich J.E."/>
            <person name="Spatafora J.W."/>
            <person name="Visel A."/>
            <person name="Grigoriev I.V."/>
        </authorList>
    </citation>
    <scope>NUCLEOTIDE SEQUENCE [LARGE SCALE GENOMIC DNA]</scope>
    <source>
        <strain evidence="1 2">S4</strain>
    </source>
</reference>
<gene>
    <name evidence="1" type="ORF">BCR32DRAFT_105508</name>
</gene>
<protein>
    <recommendedName>
        <fullName evidence="3">Ankyrin</fullName>
    </recommendedName>
</protein>
<dbReference type="Proteomes" id="UP000193944">
    <property type="component" value="Unassembled WGS sequence"/>
</dbReference>
<sequence length="336" mass="39942">MKINNEKELIEILQNKTLEEIKEIFLSHEIHSEKLNYFKEIIMYLIKESFSYDIIKFIFHQQQKRHIPIINNTELLFYSLKFDNFKIAKLLLRNNVWIENKNENGDNIIEYLIECDKLNSENLLFILKVVKNSSLITAEVLCKILELKKYELFREILNYKYYDISFIINMIIVHKKGISISNIAFNKLHSTNKGIIDVNQVTKIKKYFPLINALKNKDMLLLLINYAKNNHILLDMNKKTKYDVYPLLQAAYNFEVEIINILFNYANENKIVLDLLSLVEEKTPLSVIVNRGKIEMLKALIKYANEHNILLDVNRYYWCKGNIVFSYIIYRVLVII</sequence>
<dbReference type="InterPro" id="IPR036770">
    <property type="entry name" value="Ankyrin_rpt-contain_sf"/>
</dbReference>